<organism evidence="6 7">
    <name type="scientific">Nematostella vectensis</name>
    <name type="common">Starlet sea anemone</name>
    <dbReference type="NCBI Taxonomy" id="45351"/>
    <lineage>
        <taxon>Eukaryota</taxon>
        <taxon>Metazoa</taxon>
        <taxon>Cnidaria</taxon>
        <taxon>Anthozoa</taxon>
        <taxon>Hexacorallia</taxon>
        <taxon>Actiniaria</taxon>
        <taxon>Edwardsiidae</taxon>
        <taxon>Nematostella</taxon>
    </lineage>
</organism>
<dbReference type="PROSITE" id="PS50038">
    <property type="entry name" value="FZ"/>
    <property type="match status" value="1"/>
</dbReference>
<feature type="transmembrane region" description="Helical" evidence="3">
    <location>
        <begin position="251"/>
        <end position="275"/>
    </location>
</feature>
<dbReference type="AlphaFoldDB" id="A7SRT2"/>
<protein>
    <recommendedName>
        <fullName evidence="5">FZ domain-containing protein</fullName>
    </recommendedName>
</protein>
<evidence type="ECO:0000256" key="1">
    <source>
        <dbReference type="ARBA" id="ARBA00023157"/>
    </source>
</evidence>
<dbReference type="InterPro" id="IPR036790">
    <property type="entry name" value="Frizzled_dom_sf"/>
</dbReference>
<proteinExistence type="predicted"/>
<accession>A7SRT2</accession>
<evidence type="ECO:0000256" key="3">
    <source>
        <dbReference type="SAM" id="Phobius"/>
    </source>
</evidence>
<dbReference type="Gene3D" id="1.10.2000.10">
    <property type="entry name" value="Frizzled cysteine-rich domain"/>
    <property type="match status" value="1"/>
</dbReference>
<dbReference type="GO" id="GO:0042813">
    <property type="term" value="F:Wnt receptor activity"/>
    <property type="evidence" value="ECO:0000318"/>
    <property type="project" value="GO_Central"/>
</dbReference>
<evidence type="ECO:0000259" key="5">
    <source>
        <dbReference type="PROSITE" id="PS50038"/>
    </source>
</evidence>
<dbReference type="InterPro" id="IPR020067">
    <property type="entry name" value="Frizzled_dom"/>
</dbReference>
<keyword evidence="3" id="KW-0812">Transmembrane</keyword>
<keyword evidence="3" id="KW-1133">Transmembrane helix</keyword>
<dbReference type="Proteomes" id="UP000001593">
    <property type="component" value="Unassembled WGS sequence"/>
</dbReference>
<keyword evidence="7" id="KW-1185">Reference proteome</keyword>
<name>A7SRT2_NEMVE</name>
<dbReference type="SUPFAM" id="SSF63501">
    <property type="entry name" value="Frizzled cysteine-rich domain"/>
    <property type="match status" value="1"/>
</dbReference>
<dbReference type="GO" id="GO:0017147">
    <property type="term" value="F:Wnt-protein binding"/>
    <property type="evidence" value="ECO:0000318"/>
    <property type="project" value="GO_Central"/>
</dbReference>
<dbReference type="PhylomeDB" id="A7SRT2"/>
<feature type="domain" description="FZ" evidence="5">
    <location>
        <begin position="84"/>
        <end position="145"/>
    </location>
</feature>
<dbReference type="GO" id="GO:0005886">
    <property type="term" value="C:plasma membrane"/>
    <property type="evidence" value="ECO:0000318"/>
    <property type="project" value="GO_Central"/>
</dbReference>
<dbReference type="GO" id="GO:0035567">
    <property type="term" value="P:non-canonical Wnt signaling pathway"/>
    <property type="evidence" value="ECO:0000318"/>
    <property type="project" value="GO_Central"/>
</dbReference>
<evidence type="ECO:0000256" key="2">
    <source>
        <dbReference type="PROSITE-ProRule" id="PRU00090"/>
    </source>
</evidence>
<evidence type="ECO:0000313" key="7">
    <source>
        <dbReference type="Proteomes" id="UP000001593"/>
    </source>
</evidence>
<feature type="chain" id="PRO_5002715266" description="FZ domain-containing protein" evidence="4">
    <location>
        <begin position="22"/>
        <end position="306"/>
    </location>
</feature>
<dbReference type="OMA" id="TAHGFCK"/>
<dbReference type="GO" id="GO:0060070">
    <property type="term" value="P:canonical Wnt signaling pathway"/>
    <property type="evidence" value="ECO:0000318"/>
    <property type="project" value="GO_Central"/>
</dbReference>
<dbReference type="CDD" id="cd07066">
    <property type="entry name" value="CRD_FZ"/>
    <property type="match status" value="1"/>
</dbReference>
<feature type="signal peptide" evidence="4">
    <location>
        <begin position="1"/>
        <end position="21"/>
    </location>
</feature>
<dbReference type="EMBL" id="DS469767">
    <property type="protein sequence ID" value="EDO33570.1"/>
    <property type="molecule type" value="Genomic_DNA"/>
</dbReference>
<comment type="caution">
    <text evidence="2">Lacks conserved residue(s) required for the propagation of feature annotation.</text>
</comment>
<keyword evidence="1" id="KW-1015">Disulfide bond</keyword>
<reference evidence="6 7" key="1">
    <citation type="journal article" date="2007" name="Science">
        <title>Sea anemone genome reveals ancestral eumetazoan gene repertoire and genomic organization.</title>
        <authorList>
            <person name="Putnam N.H."/>
            <person name="Srivastava M."/>
            <person name="Hellsten U."/>
            <person name="Dirks B."/>
            <person name="Chapman J."/>
            <person name="Salamov A."/>
            <person name="Terry A."/>
            <person name="Shapiro H."/>
            <person name="Lindquist E."/>
            <person name="Kapitonov V.V."/>
            <person name="Jurka J."/>
            <person name="Genikhovich G."/>
            <person name="Grigoriev I.V."/>
            <person name="Lucas S.M."/>
            <person name="Steele R.E."/>
            <person name="Finnerty J.R."/>
            <person name="Technau U."/>
            <person name="Martindale M.Q."/>
            <person name="Rokhsar D.S."/>
        </authorList>
    </citation>
    <scope>NUCLEOTIDE SEQUENCE [LARGE SCALE GENOMIC DNA]</scope>
    <source>
        <strain evidence="7">CH2 X CH6</strain>
    </source>
</reference>
<keyword evidence="3" id="KW-0472">Membrane</keyword>
<evidence type="ECO:0000313" key="6">
    <source>
        <dbReference type="EMBL" id="EDO33570.1"/>
    </source>
</evidence>
<gene>
    <name evidence="6" type="ORF">NEMVEDRAFT_v1g246995</name>
</gene>
<evidence type="ECO:0000256" key="4">
    <source>
        <dbReference type="SAM" id="SignalP"/>
    </source>
</evidence>
<dbReference type="InParanoid" id="A7SRT2"/>
<keyword evidence="4" id="KW-0732">Signal</keyword>
<dbReference type="HOGENOM" id="CLU_910005_0_0_1"/>
<sequence>MADATRLFALCALAILYCTVAQQCVQMKDKSYFAPCTAAGYTTTFPVPPNVSKRSLRWVGFYHKYLVNGVKNCSVAQIGEAIGCAMYAPYCREGSSEPLLPCRRICTEFLKRCEGSVPEWWIDDFIGRCVLLPDETAASGKCYEPPQFTDLHVTNGTGPFDRGCQKMVNFPFCENLGYQYTIATPENQVQAYRFFYKKNMTGARYYVNCERYPDDVTAHGFCKHTKWPSPEYWNEFYPVQPTDKPKSDNTVLLVGVLVPVILVLVIVSAVILVLWKQNKLAAMFNYKKYQDEKPFSGQGLPPTSTA</sequence>